<protein>
    <recommendedName>
        <fullName evidence="5">Transmembrane protein</fullName>
    </recommendedName>
</protein>
<name>A0ABU9CCN8_9BURK</name>
<keyword evidence="2" id="KW-1133">Transmembrane helix</keyword>
<evidence type="ECO:0000256" key="1">
    <source>
        <dbReference type="SAM" id="MobiDB-lite"/>
    </source>
</evidence>
<gene>
    <name evidence="3" type="ORF">AACH00_18560</name>
</gene>
<evidence type="ECO:0000256" key="2">
    <source>
        <dbReference type="SAM" id="Phobius"/>
    </source>
</evidence>
<evidence type="ECO:0008006" key="5">
    <source>
        <dbReference type="Google" id="ProtNLM"/>
    </source>
</evidence>
<keyword evidence="2" id="KW-0812">Transmembrane</keyword>
<keyword evidence="2" id="KW-0472">Membrane</keyword>
<organism evidence="3 4">
    <name type="scientific">Ideonella margarita</name>
    <dbReference type="NCBI Taxonomy" id="2984191"/>
    <lineage>
        <taxon>Bacteria</taxon>
        <taxon>Pseudomonadati</taxon>
        <taxon>Pseudomonadota</taxon>
        <taxon>Betaproteobacteria</taxon>
        <taxon>Burkholderiales</taxon>
        <taxon>Sphaerotilaceae</taxon>
        <taxon>Ideonella</taxon>
    </lineage>
</organism>
<evidence type="ECO:0000313" key="4">
    <source>
        <dbReference type="Proteomes" id="UP001379945"/>
    </source>
</evidence>
<proteinExistence type="predicted"/>
<reference evidence="3 4" key="1">
    <citation type="submission" date="2024-04" db="EMBL/GenBank/DDBJ databases">
        <title>Novel species of the genus Ideonella isolated from streams.</title>
        <authorList>
            <person name="Lu H."/>
        </authorList>
    </citation>
    <scope>NUCLEOTIDE SEQUENCE [LARGE SCALE GENOMIC DNA]</scope>
    <source>
        <strain evidence="3 4">LYT19W</strain>
    </source>
</reference>
<dbReference type="EMBL" id="JBBUTI010000016">
    <property type="protein sequence ID" value="MEK8048362.1"/>
    <property type="molecule type" value="Genomic_DNA"/>
</dbReference>
<evidence type="ECO:0000313" key="3">
    <source>
        <dbReference type="EMBL" id="MEK8048362.1"/>
    </source>
</evidence>
<dbReference type="Proteomes" id="UP001379945">
    <property type="component" value="Unassembled WGS sequence"/>
</dbReference>
<sequence length="197" mass="22160">MNLPPPRPPTPTQPPTQTPTPQPSPPAPRWRRWLNALWQWPLALVILFEEWGWEPLQRLLARIGRWPGFRWIESWVRSLPPWAALALLVLPSLLLLPVKLLALWLISQGRGVLGALVIVAAKLVGTALLARIFSLTQPALMQMPWFARWHGRWTTWKDGLLARVRASAVWQTVGRVKAAARAAASAVARAVRALFGR</sequence>
<feature type="transmembrane region" description="Helical" evidence="2">
    <location>
        <begin position="112"/>
        <end position="133"/>
    </location>
</feature>
<feature type="region of interest" description="Disordered" evidence="1">
    <location>
        <begin position="1"/>
        <end position="27"/>
    </location>
</feature>
<comment type="caution">
    <text evidence="3">The sequence shown here is derived from an EMBL/GenBank/DDBJ whole genome shotgun (WGS) entry which is preliminary data.</text>
</comment>
<dbReference type="RefSeq" id="WP_341400673.1">
    <property type="nucleotide sequence ID" value="NZ_JBBUTI010000016.1"/>
</dbReference>
<accession>A0ABU9CCN8</accession>
<feature type="transmembrane region" description="Helical" evidence="2">
    <location>
        <begin position="82"/>
        <end position="106"/>
    </location>
</feature>
<keyword evidence="4" id="KW-1185">Reference proteome</keyword>